<name>A0A182MWK5_9DIPT</name>
<dbReference type="InterPro" id="IPR051720">
    <property type="entry name" value="rRNA_MeTrfase/Polyamine_Synth"/>
</dbReference>
<evidence type="ECO:0000313" key="2">
    <source>
        <dbReference type="EnsemblMetazoa" id="ACUA028038-PA"/>
    </source>
</evidence>
<reference evidence="2" key="2">
    <citation type="submission" date="2020-05" db="UniProtKB">
        <authorList>
            <consortium name="EnsemblMetazoa"/>
        </authorList>
    </citation>
    <scope>IDENTIFICATION</scope>
    <source>
        <strain evidence="2">A-37</strain>
    </source>
</reference>
<keyword evidence="1" id="KW-0472">Membrane</keyword>
<dbReference type="GO" id="GO:0003676">
    <property type="term" value="F:nucleic acid binding"/>
    <property type="evidence" value="ECO:0007669"/>
    <property type="project" value="InterPro"/>
</dbReference>
<dbReference type="Proteomes" id="UP000075883">
    <property type="component" value="Unassembled WGS sequence"/>
</dbReference>
<sequence length="520" mass="59013">MACIKLKHLEQYLQTVDDFKEPKVLLEQYQTPSHIASQALYAIQTKYSDLEGRLVLDLGCGPGMLSIGAALLGADFVVGVEIDPNAAEDFRENCDEFELHNVECFQADVMHLPALWSETPLFDTVLLNPPFGTKKNSGIDVAFLRVALMLARGAVYSLHKSATRQHIKNKAQEWNVRCSLIAELRYNLQQTYKFHRRPSVDIAVDLWRFECNNRGSVSNRSGLPRRSPWSVSPYSSTYGAAMKQPLLMPSSSISASRMRRKIPIPAPHSAVWYVHEPTELFSSSFWQQKDCEHSITPHTRHMVGLRESSRRLFGQIDQPADGRCRLEQGPRLTEQLGLARVPHPIDLVRVAEGQPLDQLVRFLPGAQIHERILLQIEIRHHRVIVMLRHIGTLGQLDIGDAVEQQATAPQQRVALRLDVVQQLLAEPLLLRNRTADGDVCRVRFRLVRMGLMDVVLLKQQQQITLRITERRRLIASLTALLLLLLLLRLLFGIGHHRWIDTGYGCDNGAQHVHHKNGQHD</sequence>
<dbReference type="EMBL" id="AXCM01004178">
    <property type="status" value="NOT_ANNOTATED_CDS"/>
    <property type="molecule type" value="Genomic_DNA"/>
</dbReference>
<accession>A0A182MWK5</accession>
<organism evidence="2 3">
    <name type="scientific">Anopheles culicifacies</name>
    <dbReference type="NCBI Taxonomy" id="139723"/>
    <lineage>
        <taxon>Eukaryota</taxon>
        <taxon>Metazoa</taxon>
        <taxon>Ecdysozoa</taxon>
        <taxon>Arthropoda</taxon>
        <taxon>Hexapoda</taxon>
        <taxon>Insecta</taxon>
        <taxon>Pterygota</taxon>
        <taxon>Neoptera</taxon>
        <taxon>Endopterygota</taxon>
        <taxon>Diptera</taxon>
        <taxon>Nematocera</taxon>
        <taxon>Culicoidea</taxon>
        <taxon>Culicidae</taxon>
        <taxon>Anophelinae</taxon>
        <taxon>Anopheles</taxon>
        <taxon>culicifacies species complex</taxon>
    </lineage>
</organism>
<reference evidence="3" key="1">
    <citation type="submission" date="2013-09" db="EMBL/GenBank/DDBJ databases">
        <title>The Genome Sequence of Anopheles culicifacies species A.</title>
        <authorList>
            <consortium name="The Broad Institute Genomics Platform"/>
            <person name="Neafsey D.E."/>
            <person name="Besansky N."/>
            <person name="Howell P."/>
            <person name="Walton C."/>
            <person name="Young S.K."/>
            <person name="Zeng Q."/>
            <person name="Gargeya S."/>
            <person name="Fitzgerald M."/>
            <person name="Haas B."/>
            <person name="Abouelleil A."/>
            <person name="Allen A.W."/>
            <person name="Alvarado L."/>
            <person name="Arachchi H.M."/>
            <person name="Berlin A.M."/>
            <person name="Chapman S.B."/>
            <person name="Gainer-Dewar J."/>
            <person name="Goldberg J."/>
            <person name="Griggs A."/>
            <person name="Gujja S."/>
            <person name="Hansen M."/>
            <person name="Howarth C."/>
            <person name="Imamovic A."/>
            <person name="Ireland A."/>
            <person name="Larimer J."/>
            <person name="McCowan C."/>
            <person name="Murphy C."/>
            <person name="Pearson M."/>
            <person name="Poon T.W."/>
            <person name="Priest M."/>
            <person name="Roberts A."/>
            <person name="Saif S."/>
            <person name="Shea T."/>
            <person name="Sisk P."/>
            <person name="Sykes S."/>
            <person name="Wortman J."/>
            <person name="Nusbaum C."/>
            <person name="Birren B."/>
        </authorList>
    </citation>
    <scope>NUCLEOTIDE SEQUENCE [LARGE SCALE GENOMIC DNA]</scope>
    <source>
        <strain evidence="3">A-37</strain>
    </source>
</reference>
<dbReference type="Pfam" id="PF03602">
    <property type="entry name" value="Cons_hypoth95"/>
    <property type="match status" value="1"/>
</dbReference>
<keyword evidence="1" id="KW-1133">Transmembrane helix</keyword>
<dbReference type="InterPro" id="IPR002052">
    <property type="entry name" value="DNA_methylase_N6_adenine_CS"/>
</dbReference>
<proteinExistence type="predicted"/>
<evidence type="ECO:0000313" key="3">
    <source>
        <dbReference type="Proteomes" id="UP000075883"/>
    </source>
</evidence>
<dbReference type="Gene3D" id="3.40.50.150">
    <property type="entry name" value="Vaccinia Virus protein VP39"/>
    <property type="match status" value="1"/>
</dbReference>
<dbReference type="GO" id="GO:0008988">
    <property type="term" value="F:rRNA (adenine-N6-)-methyltransferase activity"/>
    <property type="evidence" value="ECO:0007669"/>
    <property type="project" value="TreeGrafter"/>
</dbReference>
<dbReference type="PROSITE" id="PS01131">
    <property type="entry name" value="RRNA_A_DIMETH"/>
    <property type="match status" value="1"/>
</dbReference>
<protein>
    <recommendedName>
        <fullName evidence="4">Methyltransferase small domain-containing protein</fullName>
    </recommendedName>
</protein>
<evidence type="ECO:0000256" key="1">
    <source>
        <dbReference type="SAM" id="Phobius"/>
    </source>
</evidence>
<dbReference type="PROSITE" id="PS00092">
    <property type="entry name" value="N6_MTASE"/>
    <property type="match status" value="1"/>
</dbReference>
<dbReference type="STRING" id="139723.A0A182MWK5"/>
<feature type="transmembrane region" description="Helical" evidence="1">
    <location>
        <begin position="473"/>
        <end position="491"/>
    </location>
</feature>
<dbReference type="InterPro" id="IPR020596">
    <property type="entry name" value="rRNA_Ade_Mease_Trfase_CS"/>
</dbReference>
<dbReference type="VEuPathDB" id="VectorBase:ACUA028038"/>
<dbReference type="GO" id="GO:0000179">
    <property type="term" value="F:rRNA (adenine-N6,N6-)-dimethyltransferase activity"/>
    <property type="evidence" value="ECO:0007669"/>
    <property type="project" value="InterPro"/>
</dbReference>
<dbReference type="PANTHER" id="PTHR23290">
    <property type="entry name" value="RRNA N6-ADENOSINE-METHYLTRANSFERASE METTL5"/>
    <property type="match status" value="1"/>
</dbReference>
<dbReference type="CDD" id="cd02440">
    <property type="entry name" value="AdoMet_MTases"/>
    <property type="match status" value="1"/>
</dbReference>
<dbReference type="PANTHER" id="PTHR23290:SF0">
    <property type="entry name" value="RRNA N6-ADENOSINE-METHYLTRANSFERASE METTL5"/>
    <property type="match status" value="1"/>
</dbReference>
<dbReference type="SUPFAM" id="SSF53335">
    <property type="entry name" value="S-adenosyl-L-methionine-dependent methyltransferases"/>
    <property type="match status" value="1"/>
</dbReference>
<keyword evidence="1" id="KW-0812">Transmembrane</keyword>
<dbReference type="AlphaFoldDB" id="A0A182MWK5"/>
<keyword evidence="3" id="KW-1185">Reference proteome</keyword>
<evidence type="ECO:0008006" key="4">
    <source>
        <dbReference type="Google" id="ProtNLM"/>
    </source>
</evidence>
<dbReference type="EnsemblMetazoa" id="ACUA028038-RA">
    <property type="protein sequence ID" value="ACUA028038-PA"/>
    <property type="gene ID" value="ACUA028038"/>
</dbReference>
<dbReference type="InterPro" id="IPR029063">
    <property type="entry name" value="SAM-dependent_MTases_sf"/>
</dbReference>